<feature type="domain" description="Tyrosinase copper-binding" evidence="3">
    <location>
        <begin position="150"/>
        <end position="304"/>
    </location>
</feature>
<feature type="region of interest" description="Disordered" evidence="1">
    <location>
        <begin position="575"/>
        <end position="601"/>
    </location>
</feature>
<feature type="signal peptide" evidence="2">
    <location>
        <begin position="1"/>
        <end position="22"/>
    </location>
</feature>
<evidence type="ECO:0000256" key="2">
    <source>
        <dbReference type="SAM" id="SignalP"/>
    </source>
</evidence>
<dbReference type="OrthoDB" id="6132182at2759"/>
<evidence type="ECO:0000313" key="5">
    <source>
        <dbReference type="Proteomes" id="UP000242188"/>
    </source>
</evidence>
<proteinExistence type="predicted"/>
<evidence type="ECO:0000256" key="1">
    <source>
        <dbReference type="SAM" id="MobiDB-lite"/>
    </source>
</evidence>
<dbReference type="GO" id="GO:0016491">
    <property type="term" value="F:oxidoreductase activity"/>
    <property type="evidence" value="ECO:0007669"/>
    <property type="project" value="InterPro"/>
</dbReference>
<feature type="region of interest" description="Disordered" evidence="1">
    <location>
        <begin position="459"/>
        <end position="478"/>
    </location>
</feature>
<feature type="chain" id="PRO_5012329400" evidence="2">
    <location>
        <begin position="23"/>
        <end position="612"/>
    </location>
</feature>
<evidence type="ECO:0000259" key="3">
    <source>
        <dbReference type="Pfam" id="PF00264"/>
    </source>
</evidence>
<accession>A0A210R2D2</accession>
<dbReference type="InterPro" id="IPR002227">
    <property type="entry name" value="Tyrosinase_Cu-bd"/>
</dbReference>
<dbReference type="Gene3D" id="1.10.1280.10">
    <property type="entry name" value="Di-copper center containing domain from catechol oxidase"/>
    <property type="match status" value="1"/>
</dbReference>
<dbReference type="SUPFAM" id="SSF48056">
    <property type="entry name" value="Di-copper centre-containing domain"/>
    <property type="match status" value="1"/>
</dbReference>
<name>A0A210R2D2_MIZYE</name>
<dbReference type="AlphaFoldDB" id="A0A210R2D2"/>
<keyword evidence="2" id="KW-0732">Signal</keyword>
<keyword evidence="5" id="KW-1185">Reference proteome</keyword>
<organism evidence="4 5">
    <name type="scientific">Mizuhopecten yessoensis</name>
    <name type="common">Japanese scallop</name>
    <name type="synonym">Patinopecten yessoensis</name>
    <dbReference type="NCBI Taxonomy" id="6573"/>
    <lineage>
        <taxon>Eukaryota</taxon>
        <taxon>Metazoa</taxon>
        <taxon>Spiralia</taxon>
        <taxon>Lophotrochozoa</taxon>
        <taxon>Mollusca</taxon>
        <taxon>Bivalvia</taxon>
        <taxon>Autobranchia</taxon>
        <taxon>Pteriomorphia</taxon>
        <taxon>Pectinida</taxon>
        <taxon>Pectinoidea</taxon>
        <taxon>Pectinidae</taxon>
        <taxon>Mizuhopecten</taxon>
    </lineage>
</organism>
<comment type="caution">
    <text evidence="4">The sequence shown here is derived from an EMBL/GenBank/DDBJ whole genome shotgun (WGS) entry which is preliminary data.</text>
</comment>
<dbReference type="EMBL" id="NEDP02000756">
    <property type="protein sequence ID" value="OWF55159.1"/>
    <property type="molecule type" value="Genomic_DNA"/>
</dbReference>
<sequence length="612" mass="70094">MGLHSLSVVFALALLWPLNIYATGHNIKSDIDHLTDKCMRYRYHDLGNADITIDDVTTFCASQAIKTIDKSTQKSHLSEDAVLYILELYRKVLQRKTGSNDLHPSNRREVRTLTRSSWNSFVSRLNFLKTSMISRNLSRYDALSEMYTNLAVNSPSFLIQHRVFLLLAEEALGTSIPYWDVRIDQNMTNPTTCNMWTQEYFGSGFGKVVNGPFANWVSRDGPPLTRDIGNIGWLLSQDHFDQIMSLGSHHDILEPNRYPLNSLEFLGTGTKLWVKGWSNPLSSDPLDPVFIMIDAFIDYVWDMFWEKLQLNGIDPRNDYQSLNNLILDVFETSVLYNHKDRYDHSFLCKTCGRNFKKLCVGDKCKSTDNLPQPVYKMESLQALDAGSGKNEKHFGANYRVKTHHHRVKRNTQNVLDWGAIYDFFNRVREPRPVRSNRLTGPQRARAAIQAFGPLPIGRRFTSPFTDPRTRGDPLPTAPLRRRLKRGFYPMIIHRGIGRVGNYIRRFGPANVGPKFKSILTDIRTRGDVTKMSTKTLNPQKNGNKHAGINDYQIKHRFGPANVGPKFKSILTDIRTRGDPTHMSTKDLNPQKNGSKHAGINDYQIKHRIPQEK</sequence>
<dbReference type="Pfam" id="PF00264">
    <property type="entry name" value="Tyrosinase"/>
    <property type="match status" value="1"/>
</dbReference>
<evidence type="ECO:0000313" key="4">
    <source>
        <dbReference type="EMBL" id="OWF55159.1"/>
    </source>
</evidence>
<dbReference type="Proteomes" id="UP000242188">
    <property type="component" value="Unassembled WGS sequence"/>
</dbReference>
<reference evidence="4 5" key="1">
    <citation type="journal article" date="2017" name="Nat. Ecol. Evol.">
        <title>Scallop genome provides insights into evolution of bilaterian karyotype and development.</title>
        <authorList>
            <person name="Wang S."/>
            <person name="Zhang J."/>
            <person name="Jiao W."/>
            <person name="Li J."/>
            <person name="Xun X."/>
            <person name="Sun Y."/>
            <person name="Guo X."/>
            <person name="Huan P."/>
            <person name="Dong B."/>
            <person name="Zhang L."/>
            <person name="Hu X."/>
            <person name="Sun X."/>
            <person name="Wang J."/>
            <person name="Zhao C."/>
            <person name="Wang Y."/>
            <person name="Wang D."/>
            <person name="Huang X."/>
            <person name="Wang R."/>
            <person name="Lv J."/>
            <person name="Li Y."/>
            <person name="Zhang Z."/>
            <person name="Liu B."/>
            <person name="Lu W."/>
            <person name="Hui Y."/>
            <person name="Liang J."/>
            <person name="Zhou Z."/>
            <person name="Hou R."/>
            <person name="Li X."/>
            <person name="Liu Y."/>
            <person name="Li H."/>
            <person name="Ning X."/>
            <person name="Lin Y."/>
            <person name="Zhao L."/>
            <person name="Xing Q."/>
            <person name="Dou J."/>
            <person name="Li Y."/>
            <person name="Mao J."/>
            <person name="Guo H."/>
            <person name="Dou H."/>
            <person name="Li T."/>
            <person name="Mu C."/>
            <person name="Jiang W."/>
            <person name="Fu Q."/>
            <person name="Fu X."/>
            <person name="Miao Y."/>
            <person name="Liu J."/>
            <person name="Yu Q."/>
            <person name="Li R."/>
            <person name="Liao H."/>
            <person name="Li X."/>
            <person name="Kong Y."/>
            <person name="Jiang Z."/>
            <person name="Chourrout D."/>
            <person name="Li R."/>
            <person name="Bao Z."/>
        </authorList>
    </citation>
    <scope>NUCLEOTIDE SEQUENCE [LARGE SCALE GENOMIC DNA]</scope>
    <source>
        <strain evidence="4 5">PY_sf001</strain>
    </source>
</reference>
<feature type="compositionally biased region" description="Polar residues" evidence="1">
    <location>
        <begin position="581"/>
        <end position="592"/>
    </location>
</feature>
<protein>
    <submittedName>
        <fullName evidence="4">Tyrosinase-like protein 1</fullName>
    </submittedName>
</protein>
<dbReference type="InterPro" id="IPR008922">
    <property type="entry name" value="Di-copper_centre_dom_sf"/>
</dbReference>
<gene>
    <name evidence="4" type="ORF">KP79_PYT14531</name>
</gene>